<sequence>MTQAHAQALTDAAGRAVDPGKAERILSLGPDVTEILYALGAGDRVVGVDRGSRYPEATLAKPNVGYRRSLSAEGVLALGPDLIIASEDIGPPPVVEVLKTTAVPLLLVPEDNSLEGIEKKIALIAAALKLEEKGRELAQTVRADFAAATNLTAAIPPEKRKKVVFFHGLTRLSAAGADTAADAVIHYAGGINPLGGMKGYKAASEEFLLKAAPEVVLLMSDGKGGPTADFVFANPALKQTPAARDRALIVLDGPYMIGFGPRTAQAVRDLAKALYPEIGD</sequence>
<dbReference type="EMBL" id="JAENHL010000006">
    <property type="protein sequence ID" value="MBK1865678.1"/>
    <property type="molecule type" value="Genomic_DNA"/>
</dbReference>
<keyword evidence="2" id="KW-1185">Reference proteome</keyword>
<comment type="caution">
    <text evidence="1">The sequence shown here is derived from an EMBL/GenBank/DDBJ whole genome shotgun (WGS) entry which is preliminary data.</text>
</comment>
<reference evidence="1" key="1">
    <citation type="submission" date="2021-01" db="EMBL/GenBank/DDBJ databases">
        <authorList>
            <person name="Sun Q."/>
        </authorList>
    </citation>
    <scope>NUCLEOTIDE SEQUENCE</scope>
    <source>
        <strain evidence="1">YIM B02566</strain>
    </source>
</reference>
<organism evidence="1 2">
    <name type="scientific">Taklimakanibacter albus</name>
    <dbReference type="NCBI Taxonomy" id="2800327"/>
    <lineage>
        <taxon>Bacteria</taxon>
        <taxon>Pseudomonadati</taxon>
        <taxon>Pseudomonadota</taxon>
        <taxon>Alphaproteobacteria</taxon>
        <taxon>Hyphomicrobiales</taxon>
        <taxon>Aestuariivirgaceae</taxon>
        <taxon>Taklimakanibacter</taxon>
    </lineage>
</organism>
<evidence type="ECO:0000313" key="2">
    <source>
        <dbReference type="Proteomes" id="UP000616151"/>
    </source>
</evidence>
<protein>
    <submittedName>
        <fullName evidence="1">ABC transporter substrate-binding protein</fullName>
    </submittedName>
</protein>
<evidence type="ECO:0000313" key="1">
    <source>
        <dbReference type="EMBL" id="MBK1865678.1"/>
    </source>
</evidence>
<accession>A0ACC5QZ56</accession>
<dbReference type="Proteomes" id="UP000616151">
    <property type="component" value="Unassembled WGS sequence"/>
</dbReference>
<name>A0ACC5QZ56_9HYPH</name>
<proteinExistence type="predicted"/>
<gene>
    <name evidence="1" type="ORF">JHL16_04890</name>
</gene>